<dbReference type="InterPro" id="IPR001036">
    <property type="entry name" value="Acrflvin-R"/>
</dbReference>
<dbReference type="Gene3D" id="3.30.70.1430">
    <property type="entry name" value="Multidrug efflux transporter AcrB pore domain"/>
    <property type="match status" value="2"/>
</dbReference>
<dbReference type="AlphaFoldDB" id="A0A6J5KF03"/>
<dbReference type="FunFam" id="1.20.1640.10:FF:000001">
    <property type="entry name" value="Efflux pump membrane transporter"/>
    <property type="match status" value="1"/>
</dbReference>
<feature type="transmembrane region" description="Helical" evidence="8">
    <location>
        <begin position="525"/>
        <end position="544"/>
    </location>
</feature>
<keyword evidence="5 8" id="KW-0812">Transmembrane</keyword>
<evidence type="ECO:0000256" key="3">
    <source>
        <dbReference type="ARBA" id="ARBA00022475"/>
    </source>
</evidence>
<reference evidence="9 10" key="1">
    <citation type="submission" date="2020-04" db="EMBL/GenBank/DDBJ databases">
        <authorList>
            <person name="De Canck E."/>
        </authorList>
    </citation>
    <scope>NUCLEOTIDE SEQUENCE [LARGE SCALE GENOMIC DNA]</scope>
    <source>
        <strain evidence="9 10">LMG 9964</strain>
    </source>
</reference>
<evidence type="ECO:0000256" key="5">
    <source>
        <dbReference type="ARBA" id="ARBA00022692"/>
    </source>
</evidence>
<dbReference type="PANTHER" id="PTHR32063">
    <property type="match status" value="1"/>
</dbReference>
<feature type="transmembrane region" description="Helical" evidence="8">
    <location>
        <begin position="333"/>
        <end position="352"/>
    </location>
</feature>
<gene>
    <name evidence="9" type="primary">bepE_2</name>
    <name evidence="9" type="ORF">LMG9964_06574</name>
</gene>
<keyword evidence="4" id="KW-0997">Cell inner membrane</keyword>
<dbReference type="InterPro" id="IPR027463">
    <property type="entry name" value="AcrB_DN_DC_subdom"/>
</dbReference>
<dbReference type="Gene3D" id="3.30.2090.10">
    <property type="entry name" value="Multidrug efflux transporter AcrB TolC docking domain, DN and DC subdomains"/>
    <property type="match status" value="2"/>
</dbReference>
<dbReference type="Proteomes" id="UP000494102">
    <property type="component" value="Unassembled WGS sequence"/>
</dbReference>
<feature type="transmembrane region" description="Helical" evidence="8">
    <location>
        <begin position="977"/>
        <end position="1003"/>
    </location>
</feature>
<feature type="transmembrane region" description="Helical" evidence="8">
    <location>
        <begin position="427"/>
        <end position="451"/>
    </location>
</feature>
<feature type="transmembrane region" description="Helical" evidence="8">
    <location>
        <begin position="847"/>
        <end position="867"/>
    </location>
</feature>
<proteinExistence type="predicted"/>
<keyword evidence="6 8" id="KW-1133">Transmembrane helix</keyword>
<sequence length="1017" mass="109764">MKFTDIFIKRPVLASVVSLLILVLGLRSLSALKVGEYPQTENGVVTIMTSYYGASADTMAGFITQPLESAIAQAQGIDYMSSTSSTGVSTITATLRLNYDSNRALTEINTQIASVRNQLPPQAQQPVLTVQVGQTTDAMYMGFYSDVLPSNNVTDYLLRVVKPKLDSIQGVQMAEILGGRQFALRAWLDSNRLAAHNVTAADVSTALGNNNYLATLGTTKGQMISVDLNAGTDLHSVDDFKKLVVKQKNGAIVRLEDVANVVLGADNYDFNVAFSGKRSVFIGIKVAPDANVLDVAKRVKAIFPDLQKQFPTGMTGDIVYDATDFINTAIDEVVKTLVEALLIVTVVIFLFLGSFRAVIVPVIAMPLSLIGTFFVMQLLGYSINLLTLLALVLAIGLVVDDAIIVVENVDRHMKEEGKQPFEAALIAARELGGPILAMTVVLVAVYLPIGFQGGLTGALFTEFAFSLAGAVTVSGVIALSLSPMMCSRFFRMDQESGRFARFVDRQFERVHRGYGRLLHAMLDTWPVFIVMGALLLCGTVYLFMTSKSELAPQEDQGIVLSQIQGPPNATIQQMQTYADQVFDISKQLPEYSQMFQLTGAPTLNQGYGGVLFKTWDKRKRGATQLQKELQQKWDGIAGARVAAFQFPPLPGAQGLPVQFVISTTEPFENLNEVSQAVLNKARESGMFLFVNSNLKIDKPESVLLVDHDKVASLGLSQSDVGHTLGAALGGNYVNYFSIAGRSYKVIPQVLQTDRLNPSQVLDYYLRTPDGSVIPASTVTHLKQTIVPESINHFQQLNSATISGVLAPGISQGEVLDFLRKATTDVAPTGYTADYSGLSRQFVQESGGFVITLLFATIIVFLALAAQFESFRDPVVILVSVPMALFGALIFINMGLSTLNIYTQVGLVTLMGLVSKHGILIVQFANELQRAGRGKREALEEAAGVRLRPILMTTAAMVLGVLPLVVASGAGAAGRNAMGLVIFTGLSIGTLFTLFVVPAMYMLLGADHHLKSNKTGAV</sequence>
<organism evidence="9 10">
    <name type="scientific">Paraburkholderia phenoliruptrix</name>
    <dbReference type="NCBI Taxonomy" id="252970"/>
    <lineage>
        <taxon>Bacteria</taxon>
        <taxon>Pseudomonadati</taxon>
        <taxon>Pseudomonadota</taxon>
        <taxon>Betaproteobacteria</taxon>
        <taxon>Burkholderiales</taxon>
        <taxon>Burkholderiaceae</taxon>
        <taxon>Paraburkholderia</taxon>
    </lineage>
</organism>
<dbReference type="Gene3D" id="1.20.1640.10">
    <property type="entry name" value="Multidrug efflux transporter AcrB transmembrane domain"/>
    <property type="match status" value="2"/>
</dbReference>
<keyword evidence="2" id="KW-0813">Transport</keyword>
<dbReference type="Pfam" id="PF00873">
    <property type="entry name" value="ACR_tran"/>
    <property type="match status" value="1"/>
</dbReference>
<dbReference type="SUPFAM" id="SSF82866">
    <property type="entry name" value="Multidrug efflux transporter AcrB transmembrane domain"/>
    <property type="match status" value="2"/>
</dbReference>
<dbReference type="PANTHER" id="PTHR32063:SF14">
    <property type="entry name" value="BLL4319 PROTEIN"/>
    <property type="match status" value="1"/>
</dbReference>
<accession>A0A6J5KF03</accession>
<dbReference type="EMBL" id="CADILN010000020">
    <property type="protein sequence ID" value="CAB4052883.1"/>
    <property type="molecule type" value="Genomic_DNA"/>
</dbReference>
<evidence type="ECO:0000313" key="9">
    <source>
        <dbReference type="EMBL" id="CAB4052883.1"/>
    </source>
</evidence>
<dbReference type="RefSeq" id="WP_015004739.1">
    <property type="nucleotide sequence ID" value="NZ_CADILN010000020.1"/>
</dbReference>
<feature type="transmembrane region" description="Helical" evidence="8">
    <location>
        <begin position="463"/>
        <end position="482"/>
    </location>
</feature>
<feature type="transmembrane region" description="Helical" evidence="8">
    <location>
        <begin position="946"/>
        <end position="965"/>
    </location>
</feature>
<evidence type="ECO:0000256" key="8">
    <source>
        <dbReference type="SAM" id="Phobius"/>
    </source>
</evidence>
<evidence type="ECO:0000256" key="1">
    <source>
        <dbReference type="ARBA" id="ARBA00004429"/>
    </source>
</evidence>
<evidence type="ECO:0000256" key="7">
    <source>
        <dbReference type="ARBA" id="ARBA00023136"/>
    </source>
</evidence>
<protein>
    <submittedName>
        <fullName evidence="9">Efflux pump membrane transporter BepE</fullName>
    </submittedName>
</protein>
<evidence type="ECO:0000256" key="6">
    <source>
        <dbReference type="ARBA" id="ARBA00022989"/>
    </source>
</evidence>
<keyword evidence="7 8" id="KW-0472">Membrane</keyword>
<evidence type="ECO:0000256" key="4">
    <source>
        <dbReference type="ARBA" id="ARBA00022519"/>
    </source>
</evidence>
<dbReference type="Gene3D" id="3.30.70.1320">
    <property type="entry name" value="Multidrug efflux transporter AcrB pore domain like"/>
    <property type="match status" value="1"/>
</dbReference>
<dbReference type="Gene3D" id="3.30.70.1440">
    <property type="entry name" value="Multidrug efflux transporter AcrB pore domain"/>
    <property type="match status" value="1"/>
</dbReference>
<dbReference type="GO" id="GO:0005886">
    <property type="term" value="C:plasma membrane"/>
    <property type="evidence" value="ECO:0007669"/>
    <property type="project" value="UniProtKB-SubCell"/>
</dbReference>
<evidence type="ECO:0000313" key="10">
    <source>
        <dbReference type="Proteomes" id="UP000494102"/>
    </source>
</evidence>
<feature type="transmembrane region" description="Helical" evidence="8">
    <location>
        <begin position="385"/>
        <end position="406"/>
    </location>
</feature>
<evidence type="ECO:0000256" key="2">
    <source>
        <dbReference type="ARBA" id="ARBA00022448"/>
    </source>
</evidence>
<dbReference type="SUPFAM" id="SSF82714">
    <property type="entry name" value="Multidrug efflux transporter AcrB TolC docking domain, DN and DC subdomains"/>
    <property type="match status" value="2"/>
</dbReference>
<comment type="subcellular location">
    <subcellularLocation>
        <location evidence="1">Cell inner membrane</location>
        <topology evidence="1">Multi-pass membrane protein</topology>
    </subcellularLocation>
</comment>
<feature type="transmembrane region" description="Helical" evidence="8">
    <location>
        <begin position="359"/>
        <end position="379"/>
    </location>
</feature>
<dbReference type="PRINTS" id="PR00702">
    <property type="entry name" value="ACRIFLAVINRP"/>
</dbReference>
<dbReference type="SUPFAM" id="SSF82693">
    <property type="entry name" value="Multidrug efflux transporter AcrB pore domain, PN1, PN2, PC1 and PC2 subdomains"/>
    <property type="match status" value="4"/>
</dbReference>
<name>A0A6J5KF03_9BURK</name>
<feature type="transmembrane region" description="Helical" evidence="8">
    <location>
        <begin position="874"/>
        <end position="894"/>
    </location>
</feature>
<keyword evidence="3" id="KW-1003">Cell membrane</keyword>
<dbReference type="GO" id="GO:0042910">
    <property type="term" value="F:xenobiotic transmembrane transporter activity"/>
    <property type="evidence" value="ECO:0007669"/>
    <property type="project" value="TreeGrafter"/>
</dbReference>
<dbReference type="GeneID" id="27801822"/>